<organism evidence="9">
    <name type="scientific">Melampsora larici-populina (strain 98AG31 / pathotype 3-4-7)</name>
    <name type="common">Poplar leaf rust fungus</name>
    <dbReference type="NCBI Taxonomy" id="747676"/>
    <lineage>
        <taxon>Eukaryota</taxon>
        <taxon>Fungi</taxon>
        <taxon>Dikarya</taxon>
        <taxon>Basidiomycota</taxon>
        <taxon>Pucciniomycotina</taxon>
        <taxon>Pucciniomycetes</taxon>
        <taxon>Pucciniales</taxon>
        <taxon>Melampsoraceae</taxon>
        <taxon>Melampsora</taxon>
    </lineage>
</organism>
<dbReference type="GO" id="GO:0000278">
    <property type="term" value="P:mitotic cell cycle"/>
    <property type="evidence" value="ECO:0007669"/>
    <property type="project" value="TreeGrafter"/>
</dbReference>
<keyword evidence="9" id="KW-1185">Reference proteome</keyword>
<dbReference type="PANTHER" id="PTHR47968:SF75">
    <property type="entry name" value="CENTROMERE-ASSOCIATED PROTEIN E"/>
    <property type="match status" value="1"/>
</dbReference>
<sequence>SSSHPIIDKRGTGTSESINGSEGYEFRFDSVYNPYNSTQDLYRGNVKEVIKSCVRDGYNVTVFAYGQTGSGKTFTMMGSSQEDENKGIVPRSIEEVFQTISQEDQNREYLLRVSYLEIYNETLKDLLLDHDPSTNPITPSKLTIHENHKGRVYVNGLREEVVTDPLQVINTLQKGEKARHVGATDWNERSSRSHTVFTMVYPDELNQIGMQISQLNLIDLAGSESAASSIERRKEGSFINKSLLSLSNVISKLAKSEPHVPFRDSKLTRLLQTSLAGNAKVVVICAVSANNESVAETLSTLRFARRAKMVITKAE</sequence>
<dbReference type="KEGG" id="mlr:MELLADRAFT_27214"/>
<dbReference type="InterPro" id="IPR019821">
    <property type="entry name" value="Kinesin_motor_CS"/>
</dbReference>
<dbReference type="Gene3D" id="3.40.850.10">
    <property type="entry name" value="Kinesin motor domain"/>
    <property type="match status" value="1"/>
</dbReference>
<feature type="binding site" evidence="5">
    <location>
        <begin position="66"/>
        <end position="73"/>
    </location>
    <ligand>
        <name>ATP</name>
        <dbReference type="ChEBI" id="CHEBI:30616"/>
    </ligand>
</feature>
<dbReference type="Proteomes" id="UP000001072">
    <property type="component" value="Unassembled WGS sequence"/>
</dbReference>
<dbReference type="InterPro" id="IPR001752">
    <property type="entry name" value="Kinesin_motor_dom"/>
</dbReference>
<dbReference type="InterPro" id="IPR027640">
    <property type="entry name" value="Kinesin-like_fam"/>
</dbReference>
<feature type="domain" description="Kinesin motor" evidence="7">
    <location>
        <begin position="1"/>
        <end position="310"/>
    </location>
</feature>
<dbReference type="OrthoDB" id="3176171at2759"/>
<dbReference type="EMBL" id="GL883158">
    <property type="protein sequence ID" value="EGF99468.1"/>
    <property type="molecule type" value="Genomic_DNA"/>
</dbReference>
<name>F4S782_MELLP</name>
<feature type="non-terminal residue" evidence="8">
    <location>
        <position position="1"/>
    </location>
</feature>
<evidence type="ECO:0000256" key="3">
    <source>
        <dbReference type="ARBA" id="ARBA00023054"/>
    </source>
</evidence>
<dbReference type="InterPro" id="IPR027417">
    <property type="entry name" value="P-loop_NTPase"/>
</dbReference>
<keyword evidence="2 5" id="KW-0067">ATP-binding</keyword>
<evidence type="ECO:0000313" key="9">
    <source>
        <dbReference type="Proteomes" id="UP000001072"/>
    </source>
</evidence>
<dbReference type="GO" id="GO:0008017">
    <property type="term" value="F:microtubule binding"/>
    <property type="evidence" value="ECO:0007669"/>
    <property type="project" value="InterPro"/>
</dbReference>
<dbReference type="GO" id="GO:0005874">
    <property type="term" value="C:microtubule"/>
    <property type="evidence" value="ECO:0007669"/>
    <property type="project" value="UniProtKB-KW"/>
</dbReference>
<evidence type="ECO:0000256" key="6">
    <source>
        <dbReference type="RuleBase" id="RU000394"/>
    </source>
</evidence>
<dbReference type="GeneID" id="18926977"/>
<dbReference type="AlphaFoldDB" id="F4S782"/>
<keyword evidence="6" id="KW-0493">Microtubule</keyword>
<dbReference type="GO" id="GO:0005524">
    <property type="term" value="F:ATP binding"/>
    <property type="evidence" value="ECO:0007669"/>
    <property type="project" value="UniProtKB-UniRule"/>
</dbReference>
<comment type="similarity">
    <text evidence="5 6">Belongs to the TRAFAC class myosin-kinesin ATPase superfamily. Kinesin family.</text>
</comment>
<dbReference type="PROSITE" id="PS00411">
    <property type="entry name" value="KINESIN_MOTOR_1"/>
    <property type="match status" value="1"/>
</dbReference>
<dbReference type="SUPFAM" id="SSF52540">
    <property type="entry name" value="P-loop containing nucleoside triphosphate hydrolases"/>
    <property type="match status" value="1"/>
</dbReference>
<proteinExistence type="inferred from homology"/>
<dbReference type="InParanoid" id="F4S782"/>
<evidence type="ECO:0000256" key="1">
    <source>
        <dbReference type="ARBA" id="ARBA00022741"/>
    </source>
</evidence>
<dbReference type="GO" id="GO:0007018">
    <property type="term" value="P:microtubule-based movement"/>
    <property type="evidence" value="ECO:0007669"/>
    <property type="project" value="InterPro"/>
</dbReference>
<dbReference type="PANTHER" id="PTHR47968">
    <property type="entry name" value="CENTROMERE PROTEIN E"/>
    <property type="match status" value="1"/>
</dbReference>
<accession>F4S782</accession>
<dbReference type="GO" id="GO:0003777">
    <property type="term" value="F:microtubule motor activity"/>
    <property type="evidence" value="ECO:0007669"/>
    <property type="project" value="InterPro"/>
</dbReference>
<keyword evidence="1 5" id="KW-0547">Nucleotide-binding</keyword>
<evidence type="ECO:0000256" key="4">
    <source>
        <dbReference type="ARBA" id="ARBA00023175"/>
    </source>
</evidence>
<gene>
    <name evidence="8" type="ORF">MELLADRAFT_27214</name>
</gene>
<dbReference type="PRINTS" id="PR00380">
    <property type="entry name" value="KINESINHEAVY"/>
</dbReference>
<feature type="non-terminal residue" evidence="8">
    <location>
        <position position="315"/>
    </location>
</feature>
<keyword evidence="3" id="KW-0175">Coiled coil</keyword>
<dbReference type="PROSITE" id="PS50067">
    <property type="entry name" value="KINESIN_MOTOR_2"/>
    <property type="match status" value="1"/>
</dbReference>
<dbReference type="FunCoup" id="F4S782">
    <property type="interactions" value="206"/>
</dbReference>
<keyword evidence="4 5" id="KW-0505">Motor protein</keyword>
<evidence type="ECO:0000256" key="2">
    <source>
        <dbReference type="ARBA" id="ARBA00022840"/>
    </source>
</evidence>
<evidence type="ECO:0000313" key="8">
    <source>
        <dbReference type="EMBL" id="EGF99468.1"/>
    </source>
</evidence>
<dbReference type="InterPro" id="IPR036961">
    <property type="entry name" value="Kinesin_motor_dom_sf"/>
</dbReference>
<dbReference type="Pfam" id="PF00225">
    <property type="entry name" value="Kinesin"/>
    <property type="match status" value="1"/>
</dbReference>
<dbReference type="RefSeq" id="XP_007417200.1">
    <property type="nucleotide sequence ID" value="XM_007417138.1"/>
</dbReference>
<dbReference type="SMART" id="SM00129">
    <property type="entry name" value="KISc"/>
    <property type="match status" value="1"/>
</dbReference>
<dbReference type="eggNOG" id="KOG0242">
    <property type="taxonomic scope" value="Eukaryota"/>
</dbReference>
<evidence type="ECO:0000256" key="5">
    <source>
        <dbReference type="PROSITE-ProRule" id="PRU00283"/>
    </source>
</evidence>
<dbReference type="VEuPathDB" id="FungiDB:MELLADRAFT_27214"/>
<reference evidence="9" key="1">
    <citation type="journal article" date="2011" name="Proc. Natl. Acad. Sci. U.S.A.">
        <title>Obligate biotrophy features unraveled by the genomic analysis of rust fungi.</title>
        <authorList>
            <person name="Duplessis S."/>
            <person name="Cuomo C.A."/>
            <person name="Lin Y.-C."/>
            <person name="Aerts A."/>
            <person name="Tisserant E."/>
            <person name="Veneault-Fourrey C."/>
            <person name="Joly D.L."/>
            <person name="Hacquard S."/>
            <person name="Amselem J."/>
            <person name="Cantarel B.L."/>
            <person name="Chiu R."/>
            <person name="Coutinho P.M."/>
            <person name="Feau N."/>
            <person name="Field M."/>
            <person name="Frey P."/>
            <person name="Gelhaye E."/>
            <person name="Goldberg J."/>
            <person name="Grabherr M.G."/>
            <person name="Kodira C.D."/>
            <person name="Kohler A."/>
            <person name="Kuees U."/>
            <person name="Lindquist E.A."/>
            <person name="Lucas S.M."/>
            <person name="Mago R."/>
            <person name="Mauceli E."/>
            <person name="Morin E."/>
            <person name="Murat C."/>
            <person name="Pangilinan J.L."/>
            <person name="Park R."/>
            <person name="Pearson M."/>
            <person name="Quesneville H."/>
            <person name="Rouhier N."/>
            <person name="Sakthikumar S."/>
            <person name="Salamov A.A."/>
            <person name="Schmutz J."/>
            <person name="Selles B."/>
            <person name="Shapiro H."/>
            <person name="Tanguay P."/>
            <person name="Tuskan G.A."/>
            <person name="Henrissat B."/>
            <person name="Van de Peer Y."/>
            <person name="Rouze P."/>
            <person name="Ellis J.G."/>
            <person name="Dodds P.N."/>
            <person name="Schein J.E."/>
            <person name="Zhong S."/>
            <person name="Hamelin R.C."/>
            <person name="Grigoriev I.V."/>
            <person name="Szabo L.J."/>
            <person name="Martin F."/>
        </authorList>
    </citation>
    <scope>NUCLEOTIDE SEQUENCE [LARGE SCALE GENOMIC DNA]</scope>
    <source>
        <strain evidence="9">98AG31 / pathotype 3-4-7</strain>
    </source>
</reference>
<dbReference type="STRING" id="747676.F4S782"/>
<protein>
    <recommendedName>
        <fullName evidence="6">Kinesin-like protein</fullName>
    </recommendedName>
</protein>
<evidence type="ECO:0000259" key="7">
    <source>
        <dbReference type="PROSITE" id="PS50067"/>
    </source>
</evidence>
<dbReference type="HOGENOM" id="CLU_001485_2_0_1"/>